<protein>
    <recommendedName>
        <fullName evidence="4">Mas-related G-protein coupled receptor member D</fullName>
    </recommendedName>
</protein>
<dbReference type="RefSeq" id="WP_161807327.1">
    <property type="nucleotide sequence ID" value="NZ_BJON01000009.1"/>
</dbReference>
<evidence type="ECO:0000313" key="3">
    <source>
        <dbReference type="Proteomes" id="UP000319578"/>
    </source>
</evidence>
<dbReference type="EMBL" id="BJON01000009">
    <property type="protein sequence ID" value="GED68612.1"/>
    <property type="molecule type" value="Genomic_DNA"/>
</dbReference>
<keyword evidence="1" id="KW-0812">Transmembrane</keyword>
<proteinExistence type="predicted"/>
<accession>A0ABQ0TLA9</accession>
<comment type="caution">
    <text evidence="2">The sequence shown here is derived from an EMBL/GenBank/DDBJ whole genome shotgun (WGS) entry which is preliminary data.</text>
</comment>
<name>A0ABQ0TLA9_9BACL</name>
<feature type="transmembrane region" description="Helical" evidence="1">
    <location>
        <begin position="36"/>
        <end position="56"/>
    </location>
</feature>
<evidence type="ECO:0000256" key="1">
    <source>
        <dbReference type="SAM" id="Phobius"/>
    </source>
</evidence>
<keyword evidence="3" id="KW-1185">Reference proteome</keyword>
<dbReference type="Proteomes" id="UP000319578">
    <property type="component" value="Unassembled WGS sequence"/>
</dbReference>
<keyword evidence="1" id="KW-1133">Transmembrane helix</keyword>
<keyword evidence="1" id="KW-0472">Membrane</keyword>
<feature type="transmembrane region" description="Helical" evidence="1">
    <location>
        <begin position="6"/>
        <end position="24"/>
    </location>
</feature>
<evidence type="ECO:0000313" key="2">
    <source>
        <dbReference type="EMBL" id="GED68612.1"/>
    </source>
</evidence>
<organism evidence="2 3">
    <name type="scientific">Brevibacillus reuszeri</name>
    <dbReference type="NCBI Taxonomy" id="54915"/>
    <lineage>
        <taxon>Bacteria</taxon>
        <taxon>Bacillati</taxon>
        <taxon>Bacillota</taxon>
        <taxon>Bacilli</taxon>
        <taxon>Bacillales</taxon>
        <taxon>Paenibacillaceae</taxon>
        <taxon>Brevibacillus</taxon>
    </lineage>
</organism>
<reference evidence="2 3" key="1">
    <citation type="submission" date="2019-06" db="EMBL/GenBank/DDBJ databases">
        <title>Whole genome shotgun sequence of Brevibacillus reuszeri NBRC 15719.</title>
        <authorList>
            <person name="Hosoyama A."/>
            <person name="Uohara A."/>
            <person name="Ohji S."/>
            <person name="Ichikawa N."/>
        </authorList>
    </citation>
    <scope>NUCLEOTIDE SEQUENCE [LARGE SCALE GENOMIC DNA]</scope>
    <source>
        <strain evidence="2 3">NBRC 15719</strain>
    </source>
</reference>
<gene>
    <name evidence="2" type="ORF">BRE01_23140</name>
</gene>
<evidence type="ECO:0008006" key="4">
    <source>
        <dbReference type="Google" id="ProtNLM"/>
    </source>
</evidence>
<sequence>MENALIAFGATIIVGIVSYIGTWLSSFEISRTFTKWYFLVILAAALILGVISYFFWID</sequence>